<evidence type="ECO:0000256" key="2">
    <source>
        <dbReference type="PIRSR" id="PIRSR602401-1"/>
    </source>
</evidence>
<reference evidence="6" key="1">
    <citation type="submission" date="2014-11" db="EMBL/GenBank/DDBJ databases">
        <authorList>
            <person name="Otto D Thomas"/>
            <person name="Naeem Raeece"/>
        </authorList>
    </citation>
    <scope>NUCLEOTIDE SEQUENCE</scope>
</reference>
<dbReference type="InterPro" id="IPR001128">
    <property type="entry name" value="Cyt_P450"/>
</dbReference>
<accession>A0A0G4GBB2</accession>
<evidence type="ECO:0000256" key="3">
    <source>
        <dbReference type="RuleBase" id="RU000461"/>
    </source>
</evidence>
<keyword evidence="2 3" id="KW-0479">Metal-binding</keyword>
<name>A0A0G4GBB2_9ALVE</name>
<gene>
    <name evidence="6" type="ORF">Cvel_21070</name>
</gene>
<dbReference type="PhylomeDB" id="A0A0G4GBB2"/>
<keyword evidence="3" id="KW-0503">Monooxygenase</keyword>
<dbReference type="Gene3D" id="1.10.630.10">
    <property type="entry name" value="Cytochrome P450"/>
    <property type="match status" value="1"/>
</dbReference>
<feature type="binding site" description="axial binding residue" evidence="2">
    <location>
        <position position="577"/>
    </location>
    <ligand>
        <name>heme</name>
        <dbReference type="ChEBI" id="CHEBI:30413"/>
    </ligand>
    <ligandPart>
        <name>Fe</name>
        <dbReference type="ChEBI" id="CHEBI:18248"/>
    </ligandPart>
</feature>
<dbReference type="InterPro" id="IPR050196">
    <property type="entry name" value="Cytochrome_P450_Monoox"/>
</dbReference>
<dbReference type="PRINTS" id="PR00385">
    <property type="entry name" value="P450"/>
</dbReference>
<evidence type="ECO:0000313" key="6">
    <source>
        <dbReference type="EMBL" id="CEM26234.1"/>
    </source>
</evidence>
<keyword evidence="5" id="KW-0732">Signal</keyword>
<dbReference type="InterPro" id="IPR036396">
    <property type="entry name" value="Cyt_P450_sf"/>
</dbReference>
<sequence>MAKSRPLFLMKVLLVLCPLFLGWLNVCCECFITSPAFSPSRGHLGSLRRRGRGEEGGSVLESHAGDTVSPIEEGEAQLKSIEEKANWLNRFFPRGKQGSPVGFGDSLALIVSNVDQIYNGMPSYDRAPVAAGTVSDPDAIFLDLFRFYNQFGSVLKLAFGPKSFMVVSDPVVAKHLLKGSSTKYDKGVLAEILEPIMGKGLIPADLETWRTRRRAIVPGFHQKWLEHMVGEFGDCTRNMVRVLRGKADGEETVDMESYFNSVSLDIIGRCVFNFDFNSVTDKSPVIEAVYGLLQEAEHRSTIIVPYWKLPFANFLIPRLRKFEAQRKIVNDVLDDLIEQAKAGRTPEDLEDLKQRDYNKVGDASLLRFLVDLRGEDASNQQLRDDLATMLIAGHETTASVLTWALFELSLPENREVLEKVRAEVDAVLGTPEELGEKGDTGRVPNLKDILQLPLVRMCIAESLRKYPEPPFLIRRALEHDRWTAADGKKYRILRAQDVFLAIYNIHTSPLFWHNPMKFDPERFFKPHKNPDIPKWAGYEPPESLFKYPNGELSGPLYPTETMADFAFLPFGGGQRKCVGDQFAYMEATICLATVLHQFDFELAKPAEEVGMKTGATIHTKTGLTMRLRPRAVTAAAASQHSAGEHSHSAEAVHRLHDALHGGSAAGALEVTPDVKAAALKEAQQAQVEKGARAAAGTAA</sequence>
<dbReference type="InterPro" id="IPR017972">
    <property type="entry name" value="Cyt_P450_CS"/>
</dbReference>
<dbReference type="PANTHER" id="PTHR24291">
    <property type="entry name" value="CYTOCHROME P450 FAMILY 4"/>
    <property type="match status" value="1"/>
</dbReference>
<dbReference type="VEuPathDB" id="CryptoDB:Cvel_21070"/>
<proteinExistence type="inferred from homology"/>
<dbReference type="PRINTS" id="PR00463">
    <property type="entry name" value="EP450I"/>
</dbReference>
<organism evidence="6">
    <name type="scientific">Chromera velia CCMP2878</name>
    <dbReference type="NCBI Taxonomy" id="1169474"/>
    <lineage>
        <taxon>Eukaryota</taxon>
        <taxon>Sar</taxon>
        <taxon>Alveolata</taxon>
        <taxon>Colpodellida</taxon>
        <taxon>Chromeraceae</taxon>
        <taxon>Chromera</taxon>
    </lineage>
</organism>
<comment type="cofactor">
    <cofactor evidence="2">
        <name>heme</name>
        <dbReference type="ChEBI" id="CHEBI:30413"/>
    </cofactor>
</comment>
<evidence type="ECO:0000256" key="1">
    <source>
        <dbReference type="ARBA" id="ARBA00010617"/>
    </source>
</evidence>
<dbReference type="GO" id="GO:0016705">
    <property type="term" value="F:oxidoreductase activity, acting on paired donors, with incorporation or reduction of molecular oxygen"/>
    <property type="evidence" value="ECO:0007669"/>
    <property type="project" value="InterPro"/>
</dbReference>
<evidence type="ECO:0000256" key="4">
    <source>
        <dbReference type="SAM" id="MobiDB-lite"/>
    </source>
</evidence>
<dbReference type="CDD" id="cd11046">
    <property type="entry name" value="CYP97"/>
    <property type="match status" value="1"/>
</dbReference>
<comment type="similarity">
    <text evidence="1 3">Belongs to the cytochrome P450 family.</text>
</comment>
<feature type="chain" id="PRO_5005190425" description="Cytochrome P450" evidence="5">
    <location>
        <begin position="29"/>
        <end position="699"/>
    </location>
</feature>
<evidence type="ECO:0000256" key="5">
    <source>
        <dbReference type="SAM" id="SignalP"/>
    </source>
</evidence>
<dbReference type="GO" id="GO:0005506">
    <property type="term" value="F:iron ion binding"/>
    <property type="evidence" value="ECO:0007669"/>
    <property type="project" value="InterPro"/>
</dbReference>
<dbReference type="PANTHER" id="PTHR24291:SF183">
    <property type="entry name" value="CYTOCHROME P450 97B3, CHLOROPLASTIC"/>
    <property type="match status" value="1"/>
</dbReference>
<keyword evidence="3" id="KW-0560">Oxidoreductase</keyword>
<keyword evidence="2 3" id="KW-0408">Iron</keyword>
<dbReference type="Pfam" id="PF00067">
    <property type="entry name" value="p450"/>
    <property type="match status" value="1"/>
</dbReference>
<keyword evidence="2 3" id="KW-0349">Heme</keyword>
<dbReference type="EMBL" id="CDMZ01001045">
    <property type="protein sequence ID" value="CEM26234.1"/>
    <property type="molecule type" value="Genomic_DNA"/>
</dbReference>
<dbReference type="GO" id="GO:0004497">
    <property type="term" value="F:monooxygenase activity"/>
    <property type="evidence" value="ECO:0007669"/>
    <property type="project" value="UniProtKB-KW"/>
</dbReference>
<dbReference type="SUPFAM" id="SSF48264">
    <property type="entry name" value="Cytochrome P450"/>
    <property type="match status" value="1"/>
</dbReference>
<dbReference type="InterPro" id="IPR002401">
    <property type="entry name" value="Cyt_P450_E_grp-I"/>
</dbReference>
<dbReference type="AlphaFoldDB" id="A0A0G4GBB2"/>
<feature type="region of interest" description="Disordered" evidence="4">
    <location>
        <begin position="42"/>
        <end position="69"/>
    </location>
</feature>
<feature type="signal peptide" evidence="5">
    <location>
        <begin position="1"/>
        <end position="28"/>
    </location>
</feature>
<dbReference type="PROSITE" id="PS00086">
    <property type="entry name" value="CYTOCHROME_P450"/>
    <property type="match status" value="1"/>
</dbReference>
<protein>
    <recommendedName>
        <fullName evidence="7">Cytochrome P450</fullName>
    </recommendedName>
</protein>
<evidence type="ECO:0008006" key="7">
    <source>
        <dbReference type="Google" id="ProtNLM"/>
    </source>
</evidence>
<dbReference type="GO" id="GO:0020037">
    <property type="term" value="F:heme binding"/>
    <property type="evidence" value="ECO:0007669"/>
    <property type="project" value="InterPro"/>
</dbReference>